<dbReference type="RefSeq" id="WP_102365380.1">
    <property type="nucleotide sequence ID" value="NZ_CP020991.1"/>
</dbReference>
<protein>
    <recommendedName>
        <fullName evidence="3">SsrA-binding protein</fullName>
    </recommendedName>
    <alternativeName>
        <fullName evidence="3">Small protein B</fullName>
    </alternativeName>
</protein>
<dbReference type="GO" id="GO:0070929">
    <property type="term" value="P:trans-translation"/>
    <property type="evidence" value="ECO:0007669"/>
    <property type="project" value="UniProtKB-UniRule"/>
</dbReference>
<evidence type="ECO:0000256" key="1">
    <source>
        <dbReference type="ARBA" id="ARBA00022490"/>
    </source>
</evidence>
<dbReference type="CDD" id="cd09294">
    <property type="entry name" value="SmpB"/>
    <property type="match status" value="1"/>
</dbReference>
<dbReference type="NCBIfam" id="NF003843">
    <property type="entry name" value="PRK05422.1"/>
    <property type="match status" value="1"/>
</dbReference>
<sequence length="157" mass="18071">MADKKPADRVIAQNKKAFHDYFVDEEFEAGIELLGTEVKSVRAGKINLKDSYVSLKTGEAILIGTHISPYEHGNIFNKDPERARRLLLHKREINRLIGLTQQQGYTLIPLRVYFKKQLVKVSIGLCRGKKNYDKRDAMAKRDAKRNIDRAIKNYNRG</sequence>
<accession>A0A2K9P1L5</accession>
<dbReference type="AlphaFoldDB" id="A0A2K9P1L5"/>
<dbReference type="NCBIfam" id="TIGR00086">
    <property type="entry name" value="smpB"/>
    <property type="match status" value="1"/>
</dbReference>
<dbReference type="OrthoDB" id="9805462at2"/>
<dbReference type="InterPro" id="IPR020081">
    <property type="entry name" value="SsrA-bd_prot_CS"/>
</dbReference>
<keyword evidence="1 3" id="KW-0963">Cytoplasm</keyword>
<dbReference type="KEGG" id="mpec:B9O19_00982"/>
<comment type="function">
    <text evidence="3">Required for rescue of stalled ribosomes mediated by trans-translation. Binds to transfer-messenger RNA (tmRNA), required for stable association of tmRNA with ribosomes. tmRNA and SmpB together mimic tRNA shape, replacing the anticodon stem-loop with SmpB. tmRNA is encoded by the ssrA gene; the 2 termini fold to resemble tRNA(Ala) and it encodes a 'tag peptide', a short internal open reading frame. During trans-translation Ala-aminoacylated tmRNA acts like a tRNA, entering the A-site of stalled ribosomes, displacing the stalled mRNA. The ribosome then switches to translate the ORF on the tmRNA; the nascent peptide is terminated with the 'tag peptide' encoded by the tmRNA and targeted for degradation. The ribosome is freed to recommence translation, which seems to be the essential function of trans-translation.</text>
</comment>
<name>A0A2K9P1L5_9FIRM</name>
<keyword evidence="5" id="KW-1185">Reference proteome</keyword>
<evidence type="ECO:0000256" key="2">
    <source>
        <dbReference type="ARBA" id="ARBA00022884"/>
    </source>
</evidence>
<evidence type="ECO:0000313" key="4">
    <source>
        <dbReference type="EMBL" id="AUO19153.1"/>
    </source>
</evidence>
<proteinExistence type="inferred from homology"/>
<evidence type="ECO:0000256" key="3">
    <source>
        <dbReference type="HAMAP-Rule" id="MF_00023"/>
    </source>
</evidence>
<dbReference type="PANTHER" id="PTHR30308">
    <property type="entry name" value="TMRNA-BINDING COMPONENT OF TRANS-TRANSLATION TAGGING COMPLEX"/>
    <property type="match status" value="1"/>
</dbReference>
<dbReference type="GO" id="GO:0070930">
    <property type="term" value="P:trans-translation-dependent protein tagging"/>
    <property type="evidence" value="ECO:0007669"/>
    <property type="project" value="TreeGrafter"/>
</dbReference>
<dbReference type="PANTHER" id="PTHR30308:SF2">
    <property type="entry name" value="SSRA-BINDING PROTEIN"/>
    <property type="match status" value="1"/>
</dbReference>
<dbReference type="EMBL" id="CP020991">
    <property type="protein sequence ID" value="AUO19153.1"/>
    <property type="molecule type" value="Genomic_DNA"/>
</dbReference>
<dbReference type="GeneID" id="98062397"/>
<dbReference type="PROSITE" id="PS01317">
    <property type="entry name" value="SSRP"/>
    <property type="match status" value="1"/>
</dbReference>
<comment type="subcellular location">
    <subcellularLocation>
        <location evidence="3">Cytoplasm</location>
    </subcellularLocation>
    <text evidence="3">The tmRNA-SmpB complex associates with stalled 70S ribosomes.</text>
</comment>
<organism evidence="4 5">
    <name type="scientific">Monoglobus pectinilyticus</name>
    <dbReference type="NCBI Taxonomy" id="1981510"/>
    <lineage>
        <taxon>Bacteria</taxon>
        <taxon>Bacillati</taxon>
        <taxon>Bacillota</taxon>
        <taxon>Clostridia</taxon>
        <taxon>Monoglobales</taxon>
        <taxon>Monoglobaceae</taxon>
        <taxon>Monoglobus</taxon>
    </lineage>
</organism>
<dbReference type="Pfam" id="PF01668">
    <property type="entry name" value="SmpB"/>
    <property type="match status" value="1"/>
</dbReference>
<gene>
    <name evidence="3" type="primary">smpB</name>
    <name evidence="4" type="ORF">B9O19_00982</name>
</gene>
<dbReference type="GO" id="GO:0005829">
    <property type="term" value="C:cytosol"/>
    <property type="evidence" value="ECO:0007669"/>
    <property type="project" value="TreeGrafter"/>
</dbReference>
<dbReference type="HAMAP" id="MF_00023">
    <property type="entry name" value="SmpB"/>
    <property type="match status" value="1"/>
</dbReference>
<dbReference type="InterPro" id="IPR000037">
    <property type="entry name" value="SsrA-bd_prot"/>
</dbReference>
<dbReference type="Gene3D" id="2.40.280.10">
    <property type="match status" value="1"/>
</dbReference>
<dbReference type="Proteomes" id="UP000235589">
    <property type="component" value="Chromosome"/>
</dbReference>
<reference evidence="4 5" key="1">
    <citation type="submission" date="2017-04" db="EMBL/GenBank/DDBJ databases">
        <title>Monoglobus pectinilyticus 14 draft genome.</title>
        <authorList>
            <person name="Kim C."/>
            <person name="Rosendale D.I."/>
            <person name="Kelly W.J."/>
            <person name="Tannock G.W."/>
            <person name="Patchett M.L."/>
            <person name="Jordens J.Z."/>
        </authorList>
    </citation>
    <scope>NUCLEOTIDE SEQUENCE [LARGE SCALE GENOMIC DNA]</scope>
    <source>
        <strain evidence="4 5">14</strain>
    </source>
</reference>
<dbReference type="SUPFAM" id="SSF74982">
    <property type="entry name" value="Small protein B (SmpB)"/>
    <property type="match status" value="1"/>
</dbReference>
<dbReference type="GO" id="GO:0003723">
    <property type="term" value="F:RNA binding"/>
    <property type="evidence" value="ECO:0007669"/>
    <property type="project" value="UniProtKB-UniRule"/>
</dbReference>
<comment type="similarity">
    <text evidence="3">Belongs to the SmpB family.</text>
</comment>
<dbReference type="InterPro" id="IPR023620">
    <property type="entry name" value="SmpB"/>
</dbReference>
<evidence type="ECO:0000313" key="5">
    <source>
        <dbReference type="Proteomes" id="UP000235589"/>
    </source>
</evidence>
<keyword evidence="2 3" id="KW-0694">RNA-binding</keyword>